<comment type="caution">
    <text evidence="2">The sequence shown here is derived from an EMBL/GenBank/DDBJ whole genome shotgun (WGS) entry which is preliminary data.</text>
</comment>
<feature type="region of interest" description="Disordered" evidence="1">
    <location>
        <begin position="1"/>
        <end position="39"/>
    </location>
</feature>
<dbReference type="Proteomes" id="UP000499080">
    <property type="component" value="Unassembled WGS sequence"/>
</dbReference>
<dbReference type="EMBL" id="BGPR01046925">
    <property type="protein sequence ID" value="GBO23906.1"/>
    <property type="molecule type" value="Genomic_DNA"/>
</dbReference>
<evidence type="ECO:0000313" key="3">
    <source>
        <dbReference type="EMBL" id="GBO23906.1"/>
    </source>
</evidence>
<evidence type="ECO:0000313" key="4">
    <source>
        <dbReference type="Proteomes" id="UP000499080"/>
    </source>
</evidence>
<keyword evidence="4" id="KW-1185">Reference proteome</keyword>
<dbReference type="AlphaFoldDB" id="A0A4Y2VH36"/>
<organism evidence="2 4">
    <name type="scientific">Araneus ventricosus</name>
    <name type="common">Orbweaver spider</name>
    <name type="synonym">Epeira ventricosa</name>
    <dbReference type="NCBI Taxonomy" id="182803"/>
    <lineage>
        <taxon>Eukaryota</taxon>
        <taxon>Metazoa</taxon>
        <taxon>Ecdysozoa</taxon>
        <taxon>Arthropoda</taxon>
        <taxon>Chelicerata</taxon>
        <taxon>Arachnida</taxon>
        <taxon>Araneae</taxon>
        <taxon>Araneomorphae</taxon>
        <taxon>Entelegynae</taxon>
        <taxon>Araneoidea</taxon>
        <taxon>Araneidae</taxon>
        <taxon>Araneus</taxon>
    </lineage>
</organism>
<gene>
    <name evidence="3" type="ORF">AVEN_200714_1</name>
    <name evidence="2" type="ORF">AVEN_251479_1</name>
</gene>
<reference evidence="2 4" key="1">
    <citation type="journal article" date="2019" name="Sci. Rep.">
        <title>Orb-weaving spider Araneus ventricosus genome elucidates the spidroin gene catalogue.</title>
        <authorList>
            <person name="Kono N."/>
            <person name="Nakamura H."/>
            <person name="Ohtoshi R."/>
            <person name="Moran D.A.P."/>
            <person name="Shinohara A."/>
            <person name="Yoshida Y."/>
            <person name="Fujiwara M."/>
            <person name="Mori M."/>
            <person name="Tomita M."/>
            <person name="Arakawa K."/>
        </authorList>
    </citation>
    <scope>NUCLEOTIDE SEQUENCE [LARGE SCALE GENOMIC DNA]</scope>
</reference>
<protein>
    <submittedName>
        <fullName evidence="2">Uncharacterized protein</fullName>
    </submittedName>
</protein>
<name>A0A4Y2VH36_ARAVE</name>
<accession>A0A4Y2VH36</accession>
<feature type="non-terminal residue" evidence="2">
    <location>
        <position position="1"/>
    </location>
</feature>
<evidence type="ECO:0000256" key="1">
    <source>
        <dbReference type="SAM" id="MobiDB-lite"/>
    </source>
</evidence>
<evidence type="ECO:0000313" key="2">
    <source>
        <dbReference type="EMBL" id="GBO23902.1"/>
    </source>
</evidence>
<sequence length="77" mass="8465">ATRGLFWDGPCNFKPRSDDRDDTWAGTPSPGFRATPAGGRLATKRDVASNGSHTQRIFSGIGFRAWKPPAPKPRPYH</sequence>
<dbReference type="EMBL" id="BGPR01046923">
    <property type="protein sequence ID" value="GBO23902.1"/>
    <property type="molecule type" value="Genomic_DNA"/>
</dbReference>
<proteinExistence type="predicted"/>